<dbReference type="Gene3D" id="3.10.350.10">
    <property type="entry name" value="LysM domain"/>
    <property type="match status" value="1"/>
</dbReference>
<dbReference type="SUPFAM" id="SSF51261">
    <property type="entry name" value="Duplicated hybrid motif"/>
    <property type="match status" value="1"/>
</dbReference>
<dbReference type="InterPro" id="IPR016047">
    <property type="entry name" value="M23ase_b-sheet_dom"/>
</dbReference>
<dbReference type="CDD" id="cd12797">
    <property type="entry name" value="M23_peptidase"/>
    <property type="match status" value="1"/>
</dbReference>
<protein>
    <submittedName>
        <fullName evidence="4">Peptidase M23</fullName>
    </submittedName>
</protein>
<dbReference type="Pfam" id="PF01476">
    <property type="entry name" value="LysM"/>
    <property type="match status" value="1"/>
</dbReference>
<dbReference type="GO" id="GO:0004222">
    <property type="term" value="F:metalloendopeptidase activity"/>
    <property type="evidence" value="ECO:0007669"/>
    <property type="project" value="TreeGrafter"/>
</dbReference>
<dbReference type="Gene3D" id="2.70.70.10">
    <property type="entry name" value="Glucose Permease (Domain IIA)"/>
    <property type="match status" value="1"/>
</dbReference>
<dbReference type="Pfam" id="PF01551">
    <property type="entry name" value="Peptidase_M23"/>
    <property type="match status" value="1"/>
</dbReference>
<dbReference type="KEGG" id="dch:SY84_14905"/>
<dbReference type="PANTHER" id="PTHR21666:SF289">
    <property type="entry name" value="L-ALA--D-GLU ENDOPEPTIDASE"/>
    <property type="match status" value="1"/>
</dbReference>
<evidence type="ECO:0000256" key="2">
    <source>
        <dbReference type="SAM" id="SignalP"/>
    </source>
</evidence>
<evidence type="ECO:0000256" key="1">
    <source>
        <dbReference type="ARBA" id="ARBA00022729"/>
    </source>
</evidence>
<dbReference type="PANTHER" id="PTHR21666">
    <property type="entry name" value="PEPTIDASE-RELATED"/>
    <property type="match status" value="1"/>
</dbReference>
<dbReference type="InterPro" id="IPR036779">
    <property type="entry name" value="LysM_dom_sf"/>
</dbReference>
<dbReference type="CDD" id="cd00118">
    <property type="entry name" value="LysM"/>
    <property type="match status" value="1"/>
</dbReference>
<sequence>MSFPSLRRATRLLTLGALLGLAHAQQATPDDRLLAPLQLHLDAPADVVLSRDTGERVLEVVTTRATPLPNVARRYGLTPGAVKLASTHGATQVVQLTLPGRVQARQPLRPQSVVTYRVRPGDTIARVAGRFGLTVVDVLGVNLDRTSLDRLQVGSTLNVPTGTRGLLVRIKPGQSALSLIAGYGADLLATARANDVLPTELDVGDELLLPGIRAEGFAQQLAEKREAERRAQVAAQRQAQYEKFVAWKKGREKARLEAKYAAQEQYEKFLAWKNSPQRKAAIAALERQQQFEAAQAAAQARTRQNARQAAVAAVSLTPGRSGLIWPMRSYRLTSRYAERDIEFHRQVFHGGIDLAAPYGTPIYAASAGRVTQSGYGAYGLNVFTQSGDSTLVYGHMSRTAVVSGQSVQQGQLLGYIGCTGVCTGPHLHFEVRLNGQTVDPLGLLP</sequence>
<reference evidence="4 5" key="1">
    <citation type="submission" date="2015-01" db="EMBL/GenBank/DDBJ databases">
        <title>Deinococcus soli/N5/whole genome sequencing.</title>
        <authorList>
            <person name="Kim M.K."/>
            <person name="Srinivasan S."/>
            <person name="Lee J.-J."/>
        </authorList>
    </citation>
    <scope>NUCLEOTIDE SEQUENCE [LARGE SCALE GENOMIC DNA]</scope>
    <source>
        <strain evidence="4 5">N5</strain>
    </source>
</reference>
<keyword evidence="1 2" id="KW-0732">Signal</keyword>
<feature type="domain" description="LysM" evidence="3">
    <location>
        <begin position="114"/>
        <end position="159"/>
    </location>
</feature>
<gene>
    <name evidence="4" type="ORF">SY84_14905</name>
</gene>
<dbReference type="OrthoDB" id="9809488at2"/>
<proteinExistence type="predicted"/>
<keyword evidence="5" id="KW-1185">Reference proteome</keyword>
<evidence type="ECO:0000313" key="5">
    <source>
        <dbReference type="Proteomes" id="UP000034024"/>
    </source>
</evidence>
<dbReference type="SUPFAM" id="SSF54106">
    <property type="entry name" value="LysM domain"/>
    <property type="match status" value="1"/>
</dbReference>
<evidence type="ECO:0000313" key="4">
    <source>
        <dbReference type="EMBL" id="AKH18093.1"/>
    </source>
</evidence>
<dbReference type="PROSITE" id="PS51782">
    <property type="entry name" value="LYSM"/>
    <property type="match status" value="1"/>
</dbReference>
<feature type="chain" id="PRO_5002517292" evidence="2">
    <location>
        <begin position="25"/>
        <end position="445"/>
    </location>
</feature>
<dbReference type="AlphaFoldDB" id="A0A0F7JTV4"/>
<organism evidence="4 5">
    <name type="scientific">Deinococcus soli</name>
    <name type="common">ex Cha et al. 2016</name>
    <dbReference type="NCBI Taxonomy" id="1309411"/>
    <lineage>
        <taxon>Bacteria</taxon>
        <taxon>Thermotogati</taxon>
        <taxon>Deinococcota</taxon>
        <taxon>Deinococci</taxon>
        <taxon>Deinococcales</taxon>
        <taxon>Deinococcaceae</taxon>
        <taxon>Deinococcus</taxon>
    </lineage>
</organism>
<feature type="signal peptide" evidence="2">
    <location>
        <begin position="1"/>
        <end position="24"/>
    </location>
</feature>
<evidence type="ECO:0000259" key="3">
    <source>
        <dbReference type="PROSITE" id="PS51782"/>
    </source>
</evidence>
<dbReference type="PATRIC" id="fig|1309411.5.peg.3040"/>
<name>A0A0F7JTV4_9DEIO</name>
<accession>A0A0F7JTV4</accession>
<dbReference type="EMBL" id="CP011389">
    <property type="protein sequence ID" value="AKH18093.1"/>
    <property type="molecule type" value="Genomic_DNA"/>
</dbReference>
<dbReference type="InterPro" id="IPR011055">
    <property type="entry name" value="Dup_hybrid_motif"/>
</dbReference>
<dbReference type="Proteomes" id="UP000034024">
    <property type="component" value="Chromosome"/>
</dbReference>
<dbReference type="InterPro" id="IPR018392">
    <property type="entry name" value="LysM"/>
</dbReference>
<dbReference type="RefSeq" id="WP_046844660.1">
    <property type="nucleotide sequence ID" value="NZ_CP011389.1"/>
</dbReference>
<dbReference type="SMART" id="SM00257">
    <property type="entry name" value="LysM"/>
    <property type="match status" value="2"/>
</dbReference>
<dbReference type="InterPro" id="IPR050570">
    <property type="entry name" value="Cell_wall_metabolism_enzyme"/>
</dbReference>